<dbReference type="InterPro" id="IPR048290">
    <property type="entry name" value="ZP_chr"/>
</dbReference>
<protein>
    <submittedName>
        <fullName evidence="9">Deleted in malignant brain tumors 1 protein-like</fullName>
    </submittedName>
</protein>
<keyword evidence="2 4" id="KW-1015">Disulfide bond</keyword>
<dbReference type="Gene3D" id="3.10.250.10">
    <property type="entry name" value="SRCR-like domain"/>
    <property type="match status" value="1"/>
</dbReference>
<feature type="signal peptide" evidence="6">
    <location>
        <begin position="1"/>
        <end position="23"/>
    </location>
</feature>
<dbReference type="GO" id="GO:0016020">
    <property type="term" value="C:membrane"/>
    <property type="evidence" value="ECO:0007669"/>
    <property type="project" value="InterPro"/>
</dbReference>
<feature type="region of interest" description="Disordered" evidence="5">
    <location>
        <begin position="23"/>
        <end position="46"/>
    </location>
</feature>
<dbReference type="InterPro" id="IPR001507">
    <property type="entry name" value="ZP_dom"/>
</dbReference>
<dbReference type="InterPro" id="IPR036772">
    <property type="entry name" value="SRCR-like_dom_sf"/>
</dbReference>
<feature type="region of interest" description="Disordered" evidence="5">
    <location>
        <begin position="173"/>
        <end position="463"/>
    </location>
</feature>
<dbReference type="PROSITE" id="PS51034">
    <property type="entry name" value="ZP_2"/>
    <property type="match status" value="1"/>
</dbReference>
<dbReference type="PANTHER" id="PTHR14002">
    <property type="entry name" value="ENDOGLIN/TGF-BETA RECEPTOR TYPE III"/>
    <property type="match status" value="1"/>
</dbReference>
<feature type="region of interest" description="Disordered" evidence="5">
    <location>
        <begin position="493"/>
        <end position="517"/>
    </location>
</feature>
<feature type="domain" description="SRCR" evidence="7">
    <location>
        <begin position="44"/>
        <end position="87"/>
    </location>
</feature>
<dbReference type="Pfam" id="PF00530">
    <property type="entry name" value="SRCR"/>
    <property type="match status" value="1"/>
</dbReference>
<feature type="compositionally biased region" description="Low complexity" evidence="5">
    <location>
        <begin position="271"/>
        <end position="285"/>
    </location>
</feature>
<evidence type="ECO:0000313" key="10">
    <source>
        <dbReference type="Proteomes" id="UP000050525"/>
    </source>
</evidence>
<feature type="compositionally biased region" description="Polar residues" evidence="5">
    <location>
        <begin position="92"/>
        <end position="108"/>
    </location>
</feature>
<evidence type="ECO:0000256" key="4">
    <source>
        <dbReference type="PROSITE-ProRule" id="PRU00196"/>
    </source>
</evidence>
<comment type="caution">
    <text evidence="9">The sequence shown here is derived from an EMBL/GenBank/DDBJ whole genome shotgun (WGS) entry which is preliminary data.</text>
</comment>
<dbReference type="EMBL" id="AKHW03001049">
    <property type="protein sequence ID" value="KYO43855.1"/>
    <property type="molecule type" value="Genomic_DNA"/>
</dbReference>
<feature type="domain" description="ZP" evidence="8">
    <location>
        <begin position="544"/>
        <end position="783"/>
    </location>
</feature>
<dbReference type="InterPro" id="IPR042235">
    <property type="entry name" value="ZP-C_dom"/>
</dbReference>
<evidence type="ECO:0000313" key="9">
    <source>
        <dbReference type="EMBL" id="KYO43855.1"/>
    </source>
</evidence>
<evidence type="ECO:0000259" key="7">
    <source>
        <dbReference type="PROSITE" id="PS50287"/>
    </source>
</evidence>
<dbReference type="InterPro" id="IPR001190">
    <property type="entry name" value="SRCR"/>
</dbReference>
<name>A0A151P521_ALLMI</name>
<feature type="disulfide bond" evidence="4">
    <location>
        <begin position="56"/>
        <end position="66"/>
    </location>
</feature>
<feature type="compositionally biased region" description="Polar residues" evidence="5">
    <location>
        <begin position="446"/>
        <end position="460"/>
    </location>
</feature>
<feature type="compositionally biased region" description="Polar residues" evidence="5">
    <location>
        <begin position="173"/>
        <end position="184"/>
    </location>
</feature>
<evidence type="ECO:0000256" key="1">
    <source>
        <dbReference type="ARBA" id="ARBA00022729"/>
    </source>
</evidence>
<dbReference type="SUPFAM" id="SSF56487">
    <property type="entry name" value="SRCR-like"/>
    <property type="match status" value="1"/>
</dbReference>
<proteinExistence type="predicted"/>
<evidence type="ECO:0000256" key="2">
    <source>
        <dbReference type="ARBA" id="ARBA00023157"/>
    </source>
</evidence>
<reference evidence="9 10" key="1">
    <citation type="journal article" date="2012" name="Genome Biol.">
        <title>Sequencing three crocodilian genomes to illuminate the evolution of archosaurs and amniotes.</title>
        <authorList>
            <person name="St John J.A."/>
            <person name="Braun E.L."/>
            <person name="Isberg S.R."/>
            <person name="Miles L.G."/>
            <person name="Chong A.Y."/>
            <person name="Gongora J."/>
            <person name="Dalzell P."/>
            <person name="Moran C."/>
            <person name="Bed'hom B."/>
            <person name="Abzhanov A."/>
            <person name="Burgess S.C."/>
            <person name="Cooksey A.M."/>
            <person name="Castoe T.A."/>
            <person name="Crawford N.G."/>
            <person name="Densmore L.D."/>
            <person name="Drew J.C."/>
            <person name="Edwards S.V."/>
            <person name="Faircloth B.C."/>
            <person name="Fujita M.K."/>
            <person name="Greenwold M.J."/>
            <person name="Hoffmann F.G."/>
            <person name="Howard J.M."/>
            <person name="Iguchi T."/>
            <person name="Janes D.E."/>
            <person name="Khan S.Y."/>
            <person name="Kohno S."/>
            <person name="de Koning A.J."/>
            <person name="Lance S.L."/>
            <person name="McCarthy F.M."/>
            <person name="McCormack J.E."/>
            <person name="Merchant M.E."/>
            <person name="Peterson D.G."/>
            <person name="Pollock D.D."/>
            <person name="Pourmand N."/>
            <person name="Raney B.J."/>
            <person name="Roessler K.A."/>
            <person name="Sanford J.R."/>
            <person name="Sawyer R.H."/>
            <person name="Schmidt C.J."/>
            <person name="Triplett E.W."/>
            <person name="Tuberville T.D."/>
            <person name="Venegas-Anaya M."/>
            <person name="Howard J.T."/>
            <person name="Jarvis E.D."/>
            <person name="Guillette L.J.Jr."/>
            <person name="Glenn T.C."/>
            <person name="Green R.E."/>
            <person name="Ray D.A."/>
        </authorList>
    </citation>
    <scope>NUCLEOTIDE SEQUENCE [LARGE SCALE GENOMIC DNA]</scope>
    <source>
        <strain evidence="9">KSC_2009_1</strain>
    </source>
</reference>
<feature type="region of interest" description="Disordered" evidence="5">
    <location>
        <begin position="91"/>
        <end position="116"/>
    </location>
</feature>
<gene>
    <name evidence="9" type="ORF">Y1Q_0012829</name>
</gene>
<feature type="compositionally biased region" description="Low complexity" evidence="5">
    <location>
        <begin position="344"/>
        <end position="353"/>
    </location>
</feature>
<dbReference type="InterPro" id="IPR055355">
    <property type="entry name" value="ZP-C"/>
</dbReference>
<evidence type="ECO:0000256" key="5">
    <source>
        <dbReference type="SAM" id="MobiDB-lite"/>
    </source>
</evidence>
<feature type="chain" id="PRO_5007586680" evidence="6">
    <location>
        <begin position="24"/>
        <end position="810"/>
    </location>
</feature>
<evidence type="ECO:0000256" key="3">
    <source>
        <dbReference type="ARBA" id="ARBA00023180"/>
    </source>
</evidence>
<dbReference type="SMART" id="SM00202">
    <property type="entry name" value="SR"/>
    <property type="match status" value="1"/>
</dbReference>
<dbReference type="Pfam" id="PF00100">
    <property type="entry name" value="Zona_pellucida"/>
    <property type="match status" value="1"/>
</dbReference>
<dbReference type="PRINTS" id="PR00023">
    <property type="entry name" value="ZPELLUCIDA"/>
</dbReference>
<feature type="compositionally biased region" description="Low complexity" evidence="5">
    <location>
        <begin position="302"/>
        <end position="315"/>
    </location>
</feature>
<dbReference type="Gene3D" id="2.60.40.4100">
    <property type="entry name" value="Zona pellucida, ZP-C domain"/>
    <property type="match status" value="1"/>
</dbReference>
<feature type="compositionally biased region" description="Low complexity" evidence="5">
    <location>
        <begin position="323"/>
        <end position="336"/>
    </location>
</feature>
<dbReference type="AlphaFoldDB" id="A0A151P521"/>
<dbReference type="Gene3D" id="2.60.40.3210">
    <property type="entry name" value="Zona pellucida, ZP-N domain"/>
    <property type="match status" value="1"/>
</dbReference>
<dbReference type="SMART" id="SM00241">
    <property type="entry name" value="ZP"/>
    <property type="match status" value="1"/>
</dbReference>
<organism evidence="9 10">
    <name type="scientific">Alligator mississippiensis</name>
    <name type="common">American alligator</name>
    <dbReference type="NCBI Taxonomy" id="8496"/>
    <lineage>
        <taxon>Eukaryota</taxon>
        <taxon>Metazoa</taxon>
        <taxon>Chordata</taxon>
        <taxon>Craniata</taxon>
        <taxon>Vertebrata</taxon>
        <taxon>Euteleostomi</taxon>
        <taxon>Archelosauria</taxon>
        <taxon>Archosauria</taxon>
        <taxon>Crocodylia</taxon>
        <taxon>Alligatoridae</taxon>
        <taxon>Alligatorinae</taxon>
        <taxon>Alligator</taxon>
    </lineage>
</organism>
<accession>A0A151P521</accession>
<feature type="compositionally biased region" description="Polar residues" evidence="5">
    <location>
        <begin position="227"/>
        <end position="246"/>
    </location>
</feature>
<keyword evidence="1 6" id="KW-0732">Signal</keyword>
<dbReference type="PROSITE" id="PS50287">
    <property type="entry name" value="SRCR_2"/>
    <property type="match status" value="1"/>
</dbReference>
<sequence>MDSQKIFTLLLLFGTILLHESDSRISKKKKRKPSIPAQTPRTTEGSGKIMLDNVRCTGSERHLGQCNHAGWLSHNCDHSEDASAICSDARRTTQVPPTSKHSPTPELQTSFTSTSTPQTSVTISTLELLTTTYKADNTDTFSASISITEESRTTSTPGLLTSAYRTSVNDATRQPDHFTSFTSPQQDSQTISTSESQTIAHEGTVGSTDSVSASTSTTEESKATSTPEPLTTVLNGATECTGSFSAPTSTTEDSETSNTPDILTTDLAAGTTDSSLASTSTTDQSEAVSREEPLTTAVDGLTDSIDSSSAPSSTTEESEATEEPWSTALDSTIESTDATEESEATPTEEPWSTAFVGTEEPADSFSTPVSTTEETEETPAPEPLSTTLDDPTDSSSAPSSTREESEETTAESLSTAADGTPESTDSFSSPTTIIEESEAITTPESLTTAIDETDTGSTSWIPFEDMTPEPSIFFTSTPHEMFTTAESLMTASKDTGSTTPVAASRQQTPETHTTRAFPSTTQELITTGEPPETTAASNASVTLLCQPTYMCAVIQEAYIRSKGYSALSLHLNDQNCKPILTAYTAVFCIRYGTCGTRKELHNGIIRYSNTVTASTFGSDFTKKKNNLLQLNCKVDQRTDVPITQPAPEIAQHEQFVVKFSFYASPSLLHPMNSPPFYVKPNQDLLVQATIYSSDPNLILFADTCVVYPNLRDFSTVEYDLISRGCTRDSTYSNSYSSDRRSMRFKFKPFRMPNRYSTLYLRCKMVVCKKYDYSSRCYQGCLPKNNRNKGYGVEKVIVSGPIKLRRRNPFH</sequence>
<comment type="caution">
    <text evidence="4">Lacks conserved residue(s) required for the propagation of feature annotation.</text>
</comment>
<keyword evidence="10" id="KW-1185">Reference proteome</keyword>
<evidence type="ECO:0000256" key="6">
    <source>
        <dbReference type="SAM" id="SignalP"/>
    </source>
</evidence>
<feature type="compositionally biased region" description="Low complexity" evidence="5">
    <location>
        <begin position="185"/>
        <end position="226"/>
    </location>
</feature>
<feature type="compositionally biased region" description="Low complexity" evidence="5">
    <location>
        <begin position="383"/>
        <end position="400"/>
    </location>
</feature>
<keyword evidence="3" id="KW-0325">Glycoprotein</keyword>
<evidence type="ECO:0000259" key="8">
    <source>
        <dbReference type="PROSITE" id="PS51034"/>
    </source>
</evidence>
<feature type="compositionally biased region" description="Low complexity" evidence="5">
    <location>
        <begin position="428"/>
        <end position="445"/>
    </location>
</feature>
<feature type="compositionally biased region" description="Low complexity" evidence="5">
    <location>
        <begin position="247"/>
        <end position="261"/>
    </location>
</feature>
<dbReference type="Proteomes" id="UP000050525">
    <property type="component" value="Unassembled WGS sequence"/>
</dbReference>
<dbReference type="PANTHER" id="PTHR14002:SF38">
    <property type="entry name" value="CUB AND ZONA PELLUCIDA-LIKE DOMAIN-CONTAINING PROTEIN 1"/>
    <property type="match status" value="1"/>
</dbReference>